<evidence type="ECO:0000256" key="5">
    <source>
        <dbReference type="ARBA" id="ARBA00023163"/>
    </source>
</evidence>
<comment type="function">
    <text evidence="7">Functions as a component of the DNA-binding general transcription factor complex TFIID. Binding of TFIID to a promoter (with or without TATA element) is the initial step in pre-initiation complex (PIC) formation. TFIID plays a key role in the regulation of gene expression by RNA polymerase II through different activities such as transcription activator interaction, core promoter recognition and selectivity, TFIIA and TFIIB interaction, chromatin modification (histone acetylation by TAF1), facilitation of DNA opening and initiation of transcription.</text>
</comment>
<evidence type="ECO:0000256" key="1">
    <source>
        <dbReference type="ARBA" id="ARBA00004123"/>
    </source>
</evidence>
<dbReference type="InterPro" id="IPR007900">
    <property type="entry name" value="TAF4_C"/>
</dbReference>
<accession>A0A1Y2G2Z5</accession>
<keyword evidence="6" id="KW-0539">Nucleus</keyword>
<dbReference type="InParanoid" id="A0A1Y2G2Z5"/>
<gene>
    <name evidence="11" type="ORF">BCR35DRAFT_299023</name>
</gene>
<organism evidence="11 12">
    <name type="scientific">Leucosporidium creatinivorum</name>
    <dbReference type="NCBI Taxonomy" id="106004"/>
    <lineage>
        <taxon>Eukaryota</taxon>
        <taxon>Fungi</taxon>
        <taxon>Dikarya</taxon>
        <taxon>Basidiomycota</taxon>
        <taxon>Pucciniomycotina</taxon>
        <taxon>Microbotryomycetes</taxon>
        <taxon>Leucosporidiales</taxon>
        <taxon>Leucosporidium</taxon>
    </lineage>
</organism>
<comment type="caution">
    <text evidence="11">The sequence shown here is derived from an EMBL/GenBank/DDBJ whole genome shotgun (WGS) entry which is preliminary data.</text>
</comment>
<evidence type="ECO:0000256" key="8">
    <source>
        <dbReference type="ARBA" id="ARBA00031747"/>
    </source>
</evidence>
<feature type="compositionally biased region" description="Low complexity" evidence="9">
    <location>
        <begin position="425"/>
        <end position="454"/>
    </location>
</feature>
<evidence type="ECO:0000256" key="4">
    <source>
        <dbReference type="ARBA" id="ARBA00023015"/>
    </source>
</evidence>
<feature type="region of interest" description="Disordered" evidence="9">
    <location>
        <begin position="174"/>
        <end position="372"/>
    </location>
</feature>
<feature type="domain" description="Transcription initiation factor TFIID component TAF4 C-terminal" evidence="10">
    <location>
        <begin position="79"/>
        <end position="287"/>
    </location>
</feature>
<evidence type="ECO:0000256" key="7">
    <source>
        <dbReference type="ARBA" id="ARBA00025346"/>
    </source>
</evidence>
<dbReference type="Pfam" id="PF05236">
    <property type="entry name" value="TAF4"/>
    <property type="match status" value="1"/>
</dbReference>
<feature type="region of interest" description="Disordered" evidence="9">
    <location>
        <begin position="385"/>
        <end position="482"/>
    </location>
</feature>
<name>A0A1Y2G2Z5_9BASI</name>
<dbReference type="GO" id="GO:0005669">
    <property type="term" value="C:transcription factor TFIID complex"/>
    <property type="evidence" value="ECO:0007669"/>
    <property type="project" value="InterPro"/>
</dbReference>
<evidence type="ECO:0000313" key="11">
    <source>
        <dbReference type="EMBL" id="ORY91727.1"/>
    </source>
</evidence>
<keyword evidence="12" id="KW-1185">Reference proteome</keyword>
<keyword evidence="5" id="KW-0804">Transcription</keyword>
<feature type="compositionally biased region" description="Basic and acidic residues" evidence="9">
    <location>
        <begin position="273"/>
        <end position="286"/>
    </location>
</feature>
<dbReference type="Proteomes" id="UP000193467">
    <property type="component" value="Unassembled WGS sequence"/>
</dbReference>
<dbReference type="STRING" id="106004.A0A1Y2G2Z5"/>
<dbReference type="EMBL" id="MCGR01000002">
    <property type="protein sequence ID" value="ORY91727.1"/>
    <property type="molecule type" value="Genomic_DNA"/>
</dbReference>
<feature type="region of interest" description="Disordered" evidence="9">
    <location>
        <begin position="1"/>
        <end position="72"/>
    </location>
</feature>
<comment type="similarity">
    <text evidence="2">Belongs to the TAF4 family.</text>
</comment>
<proteinExistence type="inferred from homology"/>
<dbReference type="OrthoDB" id="21060at2759"/>
<evidence type="ECO:0000256" key="3">
    <source>
        <dbReference type="ARBA" id="ARBA00017306"/>
    </source>
</evidence>
<dbReference type="AlphaFoldDB" id="A0A1Y2G2Z5"/>
<evidence type="ECO:0000256" key="6">
    <source>
        <dbReference type="ARBA" id="ARBA00023242"/>
    </source>
</evidence>
<evidence type="ECO:0000259" key="10">
    <source>
        <dbReference type="Pfam" id="PF05236"/>
    </source>
</evidence>
<reference evidence="11 12" key="1">
    <citation type="submission" date="2016-07" db="EMBL/GenBank/DDBJ databases">
        <title>Pervasive Adenine N6-methylation of Active Genes in Fungi.</title>
        <authorList>
            <consortium name="DOE Joint Genome Institute"/>
            <person name="Mondo S.J."/>
            <person name="Dannebaum R.O."/>
            <person name="Kuo R.C."/>
            <person name="Labutti K."/>
            <person name="Haridas S."/>
            <person name="Kuo A."/>
            <person name="Salamov A."/>
            <person name="Ahrendt S.R."/>
            <person name="Lipzen A."/>
            <person name="Sullivan W."/>
            <person name="Andreopoulos W.B."/>
            <person name="Clum A."/>
            <person name="Lindquist E."/>
            <person name="Daum C."/>
            <person name="Ramamoorthy G.K."/>
            <person name="Gryganskyi A."/>
            <person name="Culley D."/>
            <person name="Magnuson J.K."/>
            <person name="James T.Y."/>
            <person name="O'Malley M.A."/>
            <person name="Stajich J.E."/>
            <person name="Spatafora J.W."/>
            <person name="Visel A."/>
            <person name="Grigoriev I.V."/>
        </authorList>
    </citation>
    <scope>NUCLEOTIDE SEQUENCE [LARGE SCALE GENOMIC DNA]</scope>
    <source>
        <strain evidence="11 12">62-1032</strain>
    </source>
</reference>
<feature type="compositionally biased region" description="Gly residues" evidence="9">
    <location>
        <begin position="22"/>
        <end position="32"/>
    </location>
</feature>
<feature type="compositionally biased region" description="Acidic residues" evidence="9">
    <location>
        <begin position="200"/>
        <end position="222"/>
    </location>
</feature>
<evidence type="ECO:0000256" key="9">
    <source>
        <dbReference type="SAM" id="MobiDB-lite"/>
    </source>
</evidence>
<sequence length="523" mass="54747">MAPAARNNPQQLPSAPATPQTGGAGLGLGLQGMNGSAAPSPRPGGSGGTATRAGSADPDGPSGGAGASEGKSTNVDELMDAVGASGLDIGAEEESLRLANERLHAQHQAAQTGPVVDRSRKQDFIDQSVLADVVKKIAAAFQLRTLEPDTIPLIALATRHRLSSLINDAIAARDHRRNSSHLRPPPFALPKKKRKRSDVDGPEGEDGEEEESEEEDAMDEFNLDFLSGGAGGGKGKEKQPAWDSLVLDDGEKLLGVLERVDREEERKKRRERMLREQKEQEERDLAEAIAASEAAERELADSANTKGGADKLLVGGTPGGSAGPSTPRAGGAGGEDTPVQLDKNGKPKKPRKKKTETPSMSARNMSEDVKKRLTDQVAMRSLGGKNFSWLNAGPSGGMGSPSPAGLPKPRFAPASSLPPPTFNASGSTSSMPNGSSSLNPSTSAANASTSSSGLPPALSRLSGIPPLHDASRARRTEEEWERGANITEMGDLLWVLERERGAGVGKGSGRNVLWRARAGVIKR</sequence>
<dbReference type="GO" id="GO:0006352">
    <property type="term" value="P:DNA-templated transcription initiation"/>
    <property type="evidence" value="ECO:0007669"/>
    <property type="project" value="InterPro"/>
</dbReference>
<evidence type="ECO:0000256" key="2">
    <source>
        <dbReference type="ARBA" id="ARBA00006178"/>
    </source>
</evidence>
<protein>
    <recommendedName>
        <fullName evidence="3">Transcription initiation factor TFIID subunit 4</fullName>
    </recommendedName>
    <alternativeName>
        <fullName evidence="8">TBP-associated factor 4</fullName>
    </alternativeName>
</protein>
<comment type="subcellular location">
    <subcellularLocation>
        <location evidence="1">Nucleus</location>
    </subcellularLocation>
</comment>
<evidence type="ECO:0000313" key="12">
    <source>
        <dbReference type="Proteomes" id="UP000193467"/>
    </source>
</evidence>
<keyword evidence="4" id="KW-0805">Transcription regulation</keyword>
<feature type="compositionally biased region" description="Low complexity" evidence="9">
    <location>
        <begin position="49"/>
        <end position="60"/>
    </location>
</feature>